<evidence type="ECO:0000259" key="2">
    <source>
        <dbReference type="Pfam" id="PF08005"/>
    </source>
</evidence>
<dbReference type="InterPro" id="IPR012983">
    <property type="entry name" value="PHR"/>
</dbReference>
<organism evidence="3 4">
    <name type="scientific">Halteria grandinella</name>
    <dbReference type="NCBI Taxonomy" id="5974"/>
    <lineage>
        <taxon>Eukaryota</taxon>
        <taxon>Sar</taxon>
        <taxon>Alveolata</taxon>
        <taxon>Ciliophora</taxon>
        <taxon>Intramacronucleata</taxon>
        <taxon>Spirotrichea</taxon>
        <taxon>Stichotrichia</taxon>
        <taxon>Sporadotrichida</taxon>
        <taxon>Halteriidae</taxon>
        <taxon>Halteria</taxon>
    </lineage>
</organism>
<feature type="domain" description="PHR" evidence="2">
    <location>
        <begin position="284"/>
        <end position="443"/>
    </location>
</feature>
<name>A0A8J8NYY3_HALGN</name>
<gene>
    <name evidence="3" type="ORF">FGO68_gene5627</name>
</gene>
<reference evidence="3" key="1">
    <citation type="submission" date="2019-06" db="EMBL/GenBank/DDBJ databases">
        <authorList>
            <person name="Zheng W."/>
        </authorList>
    </citation>
    <scope>NUCLEOTIDE SEQUENCE</scope>
    <source>
        <strain evidence="3">QDHG01</strain>
    </source>
</reference>
<evidence type="ECO:0000313" key="4">
    <source>
        <dbReference type="Proteomes" id="UP000785679"/>
    </source>
</evidence>
<dbReference type="EMBL" id="RRYP01003402">
    <property type="protein sequence ID" value="TNV83833.1"/>
    <property type="molecule type" value="Genomic_DNA"/>
</dbReference>
<evidence type="ECO:0000256" key="1">
    <source>
        <dbReference type="SAM" id="MobiDB-lite"/>
    </source>
</evidence>
<proteinExistence type="predicted"/>
<feature type="region of interest" description="Disordered" evidence="1">
    <location>
        <begin position="162"/>
        <end position="183"/>
    </location>
</feature>
<keyword evidence="4" id="KW-1185">Reference proteome</keyword>
<dbReference type="InterPro" id="IPR038648">
    <property type="entry name" value="PHR_sf"/>
</dbReference>
<comment type="caution">
    <text evidence="3">The sequence shown here is derived from an EMBL/GenBank/DDBJ whole genome shotgun (WGS) entry which is preliminary data.</text>
</comment>
<accession>A0A8J8NYY3</accession>
<evidence type="ECO:0000313" key="3">
    <source>
        <dbReference type="EMBL" id="TNV83833.1"/>
    </source>
</evidence>
<dbReference type="Pfam" id="PF08005">
    <property type="entry name" value="PHR"/>
    <property type="match status" value="1"/>
</dbReference>
<sequence>MITKSRFGDKNLSEYKSYNNRKEPIQFNIFNMEQKGPTDNTTYSRLGGAGADSEDQLSQIVVGNRTNGILWYEETTSGQQVPVGNYQPDIEEKDQEAFDKIKWRDIPLHRVNMMAVKNNSAIEKYKPEQIVYNNKDNSYVKLVKLVLKKELEGGKIEEAHWEAVKVPREPPSDPKKKQPEEKVSIEQKDIGLYLNIEIMMMGFEIKEVSPSYLRVHIEEKLQTILDSLEQLHQMKFLPIYDGKLLNISKTFIENYIPEKATIFFYGAISEVPITSNFQVRFFKRFVSLRGGDSWYVGFEKWDALKFIPNRDIVVHGTGLFERHPNGGNFELGYKYIILDSSDRELFKSATFIEPVNPTPEIIVDRLFKHKFTSHPNGIEVKAGQKYVFCQWIRGCDHTYYTESGNNHREVEENPDRDLFKVENSDLSSNSTTSNRGVIGGVMYSLK</sequence>
<dbReference type="Gene3D" id="2.60.120.820">
    <property type="entry name" value="PHR domain"/>
    <property type="match status" value="1"/>
</dbReference>
<dbReference type="AlphaFoldDB" id="A0A8J8NYY3"/>
<protein>
    <recommendedName>
        <fullName evidence="2">PHR domain-containing protein</fullName>
    </recommendedName>
</protein>
<dbReference type="Proteomes" id="UP000785679">
    <property type="component" value="Unassembled WGS sequence"/>
</dbReference>